<feature type="region of interest" description="Disordered" evidence="7">
    <location>
        <begin position="1"/>
        <end position="28"/>
    </location>
</feature>
<feature type="transmembrane region" description="Helical" evidence="8">
    <location>
        <begin position="205"/>
        <end position="228"/>
    </location>
</feature>
<accession>A0A2K9MJ07</accession>
<protein>
    <submittedName>
        <fullName evidence="9">Paraquat-inducible membrane protein A</fullName>
    </submittedName>
</protein>
<keyword evidence="2" id="KW-1003">Cell membrane</keyword>
<feature type="compositionally biased region" description="Basic and acidic residues" evidence="7">
    <location>
        <begin position="17"/>
        <end position="28"/>
    </location>
</feature>
<dbReference type="KEGG" id="paru:CYR75_12645"/>
<evidence type="ECO:0000256" key="4">
    <source>
        <dbReference type="ARBA" id="ARBA00022692"/>
    </source>
</evidence>
<keyword evidence="4 8" id="KW-0812">Transmembrane</keyword>
<dbReference type="InterPro" id="IPR007498">
    <property type="entry name" value="PqiA-like"/>
</dbReference>
<gene>
    <name evidence="9" type="ORF">CYR75_12645</name>
</gene>
<proteinExistence type="predicted"/>
<keyword evidence="5 8" id="KW-1133">Transmembrane helix</keyword>
<dbReference type="PANTHER" id="PTHR30462:SF3">
    <property type="entry name" value="INTERMEMBRANE TRANSPORT PROTEIN PQIA"/>
    <property type="match status" value="1"/>
</dbReference>
<keyword evidence="6 8" id="KW-0472">Membrane</keyword>
<evidence type="ECO:0000256" key="7">
    <source>
        <dbReference type="SAM" id="MobiDB-lite"/>
    </source>
</evidence>
<dbReference type="EMBL" id="CP025583">
    <property type="protein sequence ID" value="AUM75016.1"/>
    <property type="molecule type" value="Genomic_DNA"/>
</dbReference>
<evidence type="ECO:0000256" key="5">
    <source>
        <dbReference type="ARBA" id="ARBA00022989"/>
    </source>
</evidence>
<dbReference type="PANTHER" id="PTHR30462">
    <property type="entry name" value="INTERMEMBRANE TRANSPORT PROTEIN PQIB-RELATED"/>
    <property type="match status" value="1"/>
</dbReference>
<dbReference type="GO" id="GO:0005886">
    <property type="term" value="C:plasma membrane"/>
    <property type="evidence" value="ECO:0007669"/>
    <property type="project" value="UniProtKB-SubCell"/>
</dbReference>
<comment type="subcellular location">
    <subcellularLocation>
        <location evidence="1">Cell inner membrane</location>
    </subcellularLocation>
</comment>
<evidence type="ECO:0000256" key="8">
    <source>
        <dbReference type="SAM" id="Phobius"/>
    </source>
</evidence>
<feature type="transmembrane region" description="Helical" evidence="8">
    <location>
        <begin position="99"/>
        <end position="119"/>
    </location>
</feature>
<dbReference type="Pfam" id="PF04403">
    <property type="entry name" value="PqiA"/>
    <property type="match status" value="1"/>
</dbReference>
<name>A0A2K9MJ07_9RHOB</name>
<dbReference type="InterPro" id="IPR051800">
    <property type="entry name" value="PqiA-PqiB_transport"/>
</dbReference>
<evidence type="ECO:0000256" key="3">
    <source>
        <dbReference type="ARBA" id="ARBA00022519"/>
    </source>
</evidence>
<evidence type="ECO:0000256" key="6">
    <source>
        <dbReference type="ARBA" id="ARBA00023136"/>
    </source>
</evidence>
<dbReference type="OrthoDB" id="9800207at2"/>
<evidence type="ECO:0000256" key="2">
    <source>
        <dbReference type="ARBA" id="ARBA00022475"/>
    </source>
</evidence>
<reference evidence="10" key="1">
    <citation type="submission" date="2017-12" db="EMBL/GenBank/DDBJ databases">
        <title>Genomic analysis of Paracoccus sp. CBA4604.</title>
        <authorList>
            <person name="Roh S.W."/>
            <person name="Kim J.Y."/>
            <person name="Kim J.S."/>
        </authorList>
    </citation>
    <scope>NUCLEOTIDE SEQUENCE [LARGE SCALE GENOMIC DNA]</scope>
    <source>
        <strain evidence="10">CBA4604</strain>
    </source>
</reference>
<organism evidence="9 10">
    <name type="scientific">Paracoccus jeotgali</name>
    <dbReference type="NCBI Taxonomy" id="2065379"/>
    <lineage>
        <taxon>Bacteria</taxon>
        <taxon>Pseudomonadati</taxon>
        <taxon>Pseudomonadota</taxon>
        <taxon>Alphaproteobacteria</taxon>
        <taxon>Rhodobacterales</taxon>
        <taxon>Paracoccaceae</taxon>
        <taxon>Paracoccus</taxon>
    </lineage>
</organism>
<feature type="transmembrane region" description="Helical" evidence="8">
    <location>
        <begin position="74"/>
        <end position="92"/>
    </location>
</feature>
<evidence type="ECO:0000313" key="10">
    <source>
        <dbReference type="Proteomes" id="UP000234882"/>
    </source>
</evidence>
<dbReference type="AlphaFoldDB" id="A0A2K9MJ07"/>
<dbReference type="Proteomes" id="UP000234882">
    <property type="component" value="Chromosome"/>
</dbReference>
<sequence>MTDLDAPGIGRASDGPAPHDHEAPPDHEAPIMTAHRAGLIGCRGCGRAWPETRTVCARCGAALVPPDRRGLQAVWGWLLAGMIFYIPANMLPMMRTSSLGGLGGGGDATIIGGVLQLMAHGDWPIAAVIFAASVLVPVGKFVAIIWLALVAGRPATYKDAHTRLQVYEVVEFIGRWSMIDVFVVAILSALVQLGFVVSIKPGTAAVSFALSVAFTMLAAQSFDPRLIWRGLPLRRRKDR</sequence>
<feature type="transmembrane region" description="Helical" evidence="8">
    <location>
        <begin position="172"/>
        <end position="199"/>
    </location>
</feature>
<keyword evidence="10" id="KW-1185">Reference proteome</keyword>
<evidence type="ECO:0000313" key="9">
    <source>
        <dbReference type="EMBL" id="AUM75016.1"/>
    </source>
</evidence>
<feature type="transmembrane region" description="Helical" evidence="8">
    <location>
        <begin position="125"/>
        <end position="151"/>
    </location>
</feature>
<evidence type="ECO:0000256" key="1">
    <source>
        <dbReference type="ARBA" id="ARBA00004533"/>
    </source>
</evidence>
<keyword evidence="3" id="KW-0997">Cell inner membrane</keyword>